<dbReference type="EMBL" id="MHQL01000055">
    <property type="protein sequence ID" value="OHA01730.1"/>
    <property type="molecule type" value="Genomic_DNA"/>
</dbReference>
<evidence type="ECO:0000256" key="1">
    <source>
        <dbReference type="SAM" id="Phobius"/>
    </source>
</evidence>
<evidence type="ECO:0000313" key="3">
    <source>
        <dbReference type="Proteomes" id="UP000177811"/>
    </source>
</evidence>
<sequence length="267" mass="29915">MAAVGFTTTYIFISFLPPLLWLLFYLHEDRNPEPRIFILLVFAGGIASALLAVLFEVIAYGDKELSGVIGYLYPSMNFCKVTDAALGIDARCPVFLFFLGIAVIEEYVKYLAVKFLVLHRKVFDEPIDAMIYMITAALGFAAIENYFFLSDVFRSDIPLGLQLAASRFIGANLLHALSSGIVGYFLARAFFSPYRHHFLALGLVTASVLHAFYNYFIITESTFPQGVTMLILLLSTMALVVLVEFERLKRRTPTEAALDQTAYQKPQ</sequence>
<gene>
    <name evidence="2" type="ORF">A3C16_04520</name>
</gene>
<feature type="transmembrane region" description="Helical" evidence="1">
    <location>
        <begin position="223"/>
        <end position="243"/>
    </location>
</feature>
<proteinExistence type="predicted"/>
<feature type="transmembrane region" description="Helical" evidence="1">
    <location>
        <begin position="168"/>
        <end position="186"/>
    </location>
</feature>
<accession>A0A1G2KQM7</accession>
<dbReference type="Pfam" id="PF13367">
    <property type="entry name" value="PrsW-protease"/>
    <property type="match status" value="1"/>
</dbReference>
<keyword evidence="1" id="KW-0472">Membrane</keyword>
<keyword evidence="1" id="KW-1133">Transmembrane helix</keyword>
<organism evidence="2 3">
    <name type="scientific">Candidatus Sungbacteria bacterium RIFCSPHIGHO2_02_FULL_51_29</name>
    <dbReference type="NCBI Taxonomy" id="1802273"/>
    <lineage>
        <taxon>Bacteria</taxon>
        <taxon>Candidatus Sungiibacteriota</taxon>
    </lineage>
</organism>
<dbReference type="PANTHER" id="PTHR36844">
    <property type="entry name" value="PROTEASE PRSW"/>
    <property type="match status" value="1"/>
</dbReference>
<name>A0A1G2KQM7_9BACT</name>
<protein>
    <recommendedName>
        <fullName evidence="4">Protease PrsW</fullName>
    </recommendedName>
</protein>
<dbReference type="AlphaFoldDB" id="A0A1G2KQM7"/>
<dbReference type="GO" id="GO:0008233">
    <property type="term" value="F:peptidase activity"/>
    <property type="evidence" value="ECO:0007669"/>
    <property type="project" value="InterPro"/>
</dbReference>
<dbReference type="Proteomes" id="UP000177811">
    <property type="component" value="Unassembled WGS sequence"/>
</dbReference>
<feature type="transmembrane region" description="Helical" evidence="1">
    <location>
        <begin position="94"/>
        <end position="117"/>
    </location>
</feature>
<dbReference type="InterPro" id="IPR026898">
    <property type="entry name" value="PrsW"/>
</dbReference>
<feature type="transmembrane region" description="Helical" evidence="1">
    <location>
        <begin position="6"/>
        <end position="24"/>
    </location>
</feature>
<evidence type="ECO:0000313" key="2">
    <source>
        <dbReference type="EMBL" id="OHA01730.1"/>
    </source>
</evidence>
<feature type="transmembrane region" description="Helical" evidence="1">
    <location>
        <begin position="198"/>
        <end position="217"/>
    </location>
</feature>
<reference evidence="2 3" key="1">
    <citation type="journal article" date="2016" name="Nat. Commun.">
        <title>Thousands of microbial genomes shed light on interconnected biogeochemical processes in an aquifer system.</title>
        <authorList>
            <person name="Anantharaman K."/>
            <person name="Brown C.T."/>
            <person name="Hug L.A."/>
            <person name="Sharon I."/>
            <person name="Castelle C.J."/>
            <person name="Probst A.J."/>
            <person name="Thomas B.C."/>
            <person name="Singh A."/>
            <person name="Wilkins M.J."/>
            <person name="Karaoz U."/>
            <person name="Brodie E.L."/>
            <person name="Williams K.H."/>
            <person name="Hubbard S.S."/>
            <person name="Banfield J.F."/>
        </authorList>
    </citation>
    <scope>NUCLEOTIDE SEQUENCE [LARGE SCALE GENOMIC DNA]</scope>
</reference>
<evidence type="ECO:0008006" key="4">
    <source>
        <dbReference type="Google" id="ProtNLM"/>
    </source>
</evidence>
<comment type="caution">
    <text evidence="2">The sequence shown here is derived from an EMBL/GenBank/DDBJ whole genome shotgun (WGS) entry which is preliminary data.</text>
</comment>
<keyword evidence="1" id="KW-0812">Transmembrane</keyword>
<feature type="transmembrane region" description="Helical" evidence="1">
    <location>
        <begin position="36"/>
        <end position="60"/>
    </location>
</feature>
<dbReference type="PANTHER" id="PTHR36844:SF1">
    <property type="entry name" value="PROTEASE PRSW"/>
    <property type="match status" value="1"/>
</dbReference>
<feature type="transmembrane region" description="Helical" evidence="1">
    <location>
        <begin position="129"/>
        <end position="148"/>
    </location>
</feature>